<evidence type="ECO:0000313" key="8">
    <source>
        <dbReference type="Proteomes" id="UP000255265"/>
    </source>
</evidence>
<evidence type="ECO:0000259" key="6">
    <source>
        <dbReference type="PROSITE" id="PS50109"/>
    </source>
</evidence>
<sequence>MLDQLLDFTQTRLGRALTLHRQRTDLGPVARHVIDELEAYHPASTFVLERDGDLNGDWDAGRLAQVISNLGGNAVQHGRAERPITVRLQGLAAEVRVSVHNEGPAIPKELRARIFDPLTRGAGGRLPPHKGSIGLGLYICRQIVLAHGGTIEVASDAQGTTFRFTLPRETAPEAALALAPGPQRAAP</sequence>
<dbReference type="GO" id="GO:0000160">
    <property type="term" value="P:phosphorelay signal transduction system"/>
    <property type="evidence" value="ECO:0007669"/>
    <property type="project" value="UniProtKB-KW"/>
</dbReference>
<evidence type="ECO:0000256" key="1">
    <source>
        <dbReference type="ARBA" id="ARBA00000085"/>
    </source>
</evidence>
<dbReference type="PRINTS" id="PR00344">
    <property type="entry name" value="BCTRLSENSOR"/>
</dbReference>
<organism evidence="7 8">
    <name type="scientific">Pseudacidovorax intermedius</name>
    <dbReference type="NCBI Taxonomy" id="433924"/>
    <lineage>
        <taxon>Bacteria</taxon>
        <taxon>Pseudomonadati</taxon>
        <taxon>Pseudomonadota</taxon>
        <taxon>Betaproteobacteria</taxon>
        <taxon>Burkholderiales</taxon>
        <taxon>Comamonadaceae</taxon>
        <taxon>Pseudacidovorax</taxon>
    </lineage>
</organism>
<dbReference type="Pfam" id="PF02518">
    <property type="entry name" value="HATPase_c"/>
    <property type="match status" value="1"/>
</dbReference>
<dbReference type="EMBL" id="QQAV01000005">
    <property type="protein sequence ID" value="RDI24301.1"/>
    <property type="molecule type" value="Genomic_DNA"/>
</dbReference>
<dbReference type="AlphaFoldDB" id="A0A370FE32"/>
<dbReference type="PANTHER" id="PTHR43711:SF1">
    <property type="entry name" value="HISTIDINE KINASE 1"/>
    <property type="match status" value="1"/>
</dbReference>
<dbReference type="InterPro" id="IPR003594">
    <property type="entry name" value="HATPase_dom"/>
</dbReference>
<dbReference type="PROSITE" id="PS50109">
    <property type="entry name" value="HIS_KIN"/>
    <property type="match status" value="1"/>
</dbReference>
<protein>
    <recommendedName>
        <fullName evidence="2">histidine kinase</fullName>
        <ecNumber evidence="2">2.7.13.3</ecNumber>
    </recommendedName>
</protein>
<evidence type="ECO:0000256" key="2">
    <source>
        <dbReference type="ARBA" id="ARBA00012438"/>
    </source>
</evidence>
<dbReference type="EC" id="2.7.13.3" evidence="2"/>
<dbReference type="SMART" id="SM00387">
    <property type="entry name" value="HATPase_c"/>
    <property type="match status" value="1"/>
</dbReference>
<dbReference type="InterPro" id="IPR004358">
    <property type="entry name" value="Sig_transdc_His_kin-like_C"/>
</dbReference>
<keyword evidence="8" id="KW-1185">Reference proteome</keyword>
<evidence type="ECO:0000313" key="7">
    <source>
        <dbReference type="EMBL" id="RDI24301.1"/>
    </source>
</evidence>
<dbReference type="GO" id="GO:0004673">
    <property type="term" value="F:protein histidine kinase activity"/>
    <property type="evidence" value="ECO:0007669"/>
    <property type="project" value="UniProtKB-EC"/>
</dbReference>
<dbReference type="SUPFAM" id="SSF55874">
    <property type="entry name" value="ATPase domain of HSP90 chaperone/DNA topoisomerase II/histidine kinase"/>
    <property type="match status" value="1"/>
</dbReference>
<comment type="catalytic activity">
    <reaction evidence="1">
        <text>ATP + protein L-histidine = ADP + protein N-phospho-L-histidine.</text>
        <dbReference type="EC" id="2.7.13.3"/>
    </reaction>
</comment>
<name>A0A370FE32_9BURK</name>
<gene>
    <name evidence="7" type="ORF">DFR41_105216</name>
</gene>
<dbReference type="Proteomes" id="UP000255265">
    <property type="component" value="Unassembled WGS sequence"/>
</dbReference>
<dbReference type="PANTHER" id="PTHR43711">
    <property type="entry name" value="TWO-COMPONENT HISTIDINE KINASE"/>
    <property type="match status" value="1"/>
</dbReference>
<keyword evidence="3" id="KW-0808">Transferase</keyword>
<dbReference type="InterPro" id="IPR005467">
    <property type="entry name" value="His_kinase_dom"/>
</dbReference>
<keyword evidence="4 7" id="KW-0418">Kinase</keyword>
<keyword evidence="5" id="KW-0902">Two-component regulatory system</keyword>
<proteinExistence type="predicted"/>
<dbReference type="CDD" id="cd00075">
    <property type="entry name" value="HATPase"/>
    <property type="match status" value="1"/>
</dbReference>
<dbReference type="InterPro" id="IPR036890">
    <property type="entry name" value="HATPase_C_sf"/>
</dbReference>
<evidence type="ECO:0000256" key="5">
    <source>
        <dbReference type="ARBA" id="ARBA00023012"/>
    </source>
</evidence>
<feature type="domain" description="Histidine kinase" evidence="6">
    <location>
        <begin position="1"/>
        <end position="170"/>
    </location>
</feature>
<evidence type="ECO:0000256" key="4">
    <source>
        <dbReference type="ARBA" id="ARBA00022777"/>
    </source>
</evidence>
<dbReference type="InterPro" id="IPR050736">
    <property type="entry name" value="Sensor_HK_Regulatory"/>
</dbReference>
<accession>A0A370FE32</accession>
<reference evidence="7 8" key="1">
    <citation type="submission" date="2018-07" db="EMBL/GenBank/DDBJ databases">
        <title>Genomic Encyclopedia of Type Strains, Phase IV (KMG-IV): sequencing the most valuable type-strain genomes for metagenomic binning, comparative biology and taxonomic classification.</title>
        <authorList>
            <person name="Goeker M."/>
        </authorList>
    </citation>
    <scope>NUCLEOTIDE SEQUENCE [LARGE SCALE GENOMIC DNA]</scope>
    <source>
        <strain evidence="7 8">DSM 21352</strain>
    </source>
</reference>
<comment type="caution">
    <text evidence="7">The sequence shown here is derived from an EMBL/GenBank/DDBJ whole genome shotgun (WGS) entry which is preliminary data.</text>
</comment>
<evidence type="ECO:0000256" key="3">
    <source>
        <dbReference type="ARBA" id="ARBA00022679"/>
    </source>
</evidence>
<dbReference type="Gene3D" id="3.30.565.10">
    <property type="entry name" value="Histidine kinase-like ATPase, C-terminal domain"/>
    <property type="match status" value="1"/>
</dbReference>